<dbReference type="AlphaFoldDB" id="A0A9W9CHM6"/>
<evidence type="ECO:0000313" key="2">
    <source>
        <dbReference type="EMBL" id="KAJ4362506.1"/>
    </source>
</evidence>
<dbReference type="EMBL" id="JAPEUY010000021">
    <property type="protein sequence ID" value="KAJ4362506.1"/>
    <property type="molecule type" value="Genomic_DNA"/>
</dbReference>
<keyword evidence="1" id="KW-1133">Transmembrane helix</keyword>
<organism evidence="2 3">
    <name type="scientific">Neocucurbitaria cava</name>
    <dbReference type="NCBI Taxonomy" id="798079"/>
    <lineage>
        <taxon>Eukaryota</taxon>
        <taxon>Fungi</taxon>
        <taxon>Dikarya</taxon>
        <taxon>Ascomycota</taxon>
        <taxon>Pezizomycotina</taxon>
        <taxon>Dothideomycetes</taxon>
        <taxon>Pleosporomycetidae</taxon>
        <taxon>Pleosporales</taxon>
        <taxon>Pleosporineae</taxon>
        <taxon>Cucurbitariaceae</taxon>
        <taxon>Neocucurbitaria</taxon>
    </lineage>
</organism>
<accession>A0A9W9CHM6</accession>
<evidence type="ECO:0000313" key="3">
    <source>
        <dbReference type="Proteomes" id="UP001140560"/>
    </source>
</evidence>
<keyword evidence="1" id="KW-0472">Membrane</keyword>
<evidence type="ECO:0000256" key="1">
    <source>
        <dbReference type="SAM" id="Phobius"/>
    </source>
</evidence>
<sequence length="363" mass="41646">MASPAASLLDALHPSTKALISNAFWGPHPTWALFHRDADQFEAYWKFYHRECERALHDGGRHVLARTHQDILDVVTALEQDKSRENIQLTLRAKLTKTHDNEDELVDRSIDLAASLWLMVDFGNTQYGFCGRRQLQWSGESFKNCVASGFDSTPWLGHKGVKLQRVFNALNLDRIAGVEILPTSNLLDHLRLTDDDTKLYIFHHASVLKCQTHKYVNKHPKFTRWLLTPTSTAFPDGLIAETIHTLALLFPQSDAGVSDWSRQLPNFDEFDPHLLLCGHLKTDDRQIENFTYWHDRLVVLKQVFDEATPRTFSQWWHDRRNGVQWYTFWVAIVVLCLTMAFGLIQSVEGALQVYGTFRSGTGS</sequence>
<name>A0A9W9CHM6_9PLEO</name>
<keyword evidence="3" id="KW-1185">Reference proteome</keyword>
<reference evidence="2" key="1">
    <citation type="submission" date="2022-10" db="EMBL/GenBank/DDBJ databases">
        <title>Tapping the CABI collections for fungal endophytes: first genome assemblies for Collariella, Neodidymelliopsis, Ascochyta clinopodiicola, Didymella pomorum, Didymosphaeria variabile, Neocosmospora piperis and Neocucurbitaria cava.</title>
        <authorList>
            <person name="Hill R."/>
        </authorList>
    </citation>
    <scope>NUCLEOTIDE SEQUENCE</scope>
    <source>
        <strain evidence="2">IMI 356814</strain>
    </source>
</reference>
<protein>
    <submittedName>
        <fullName evidence="2">Uncharacterized protein</fullName>
    </submittedName>
</protein>
<proteinExistence type="predicted"/>
<feature type="transmembrane region" description="Helical" evidence="1">
    <location>
        <begin position="325"/>
        <end position="344"/>
    </location>
</feature>
<dbReference type="OrthoDB" id="5428890at2759"/>
<keyword evidence="1" id="KW-0812">Transmembrane</keyword>
<dbReference type="Proteomes" id="UP001140560">
    <property type="component" value="Unassembled WGS sequence"/>
</dbReference>
<comment type="caution">
    <text evidence="2">The sequence shown here is derived from an EMBL/GenBank/DDBJ whole genome shotgun (WGS) entry which is preliminary data.</text>
</comment>
<gene>
    <name evidence="2" type="ORF">N0V83_010600</name>
</gene>